<dbReference type="Pfam" id="PF13649">
    <property type="entry name" value="Methyltransf_25"/>
    <property type="match status" value="1"/>
</dbReference>
<keyword evidence="4" id="KW-1185">Reference proteome</keyword>
<dbReference type="GO" id="GO:0008168">
    <property type="term" value="F:methyltransferase activity"/>
    <property type="evidence" value="ECO:0007669"/>
    <property type="project" value="UniProtKB-KW"/>
</dbReference>
<gene>
    <name evidence="3" type="ORF">ETD96_01395</name>
</gene>
<dbReference type="RefSeq" id="WP_138632708.1">
    <property type="nucleotide sequence ID" value="NZ_JASWDG010000034.1"/>
</dbReference>
<dbReference type="SUPFAM" id="SSF53335">
    <property type="entry name" value="S-adenosyl-L-methionine-dependent methyltransferases"/>
    <property type="match status" value="1"/>
</dbReference>
<dbReference type="EMBL" id="VCKZ01000004">
    <property type="protein sequence ID" value="TMR42233.1"/>
    <property type="molecule type" value="Genomic_DNA"/>
</dbReference>
<sequence>MTMKVEGMTDETAGQWHHHLLTESVSTALSADIWLRAAPRPQDRCVDLGAGVGMLALPLSGEVAEVVAVEPSRILAARLGARARESGCPAIRTENVQITELIMPRRSCDLIVSGLALHHYDNPEKRALVSRALRWLRPGGRLVIADLMSDRPRSVGLRRQLPNVSRSNERGRIDRSAGRFFRSTLHSLRETTATGEFWVEAFEDAGFQTVGHRQSAPGIGVVWGAAESN</sequence>
<dbReference type="CDD" id="cd02440">
    <property type="entry name" value="AdoMet_MTases"/>
    <property type="match status" value="1"/>
</dbReference>
<feature type="domain" description="Methyltransferase" evidence="2">
    <location>
        <begin position="46"/>
        <end position="140"/>
    </location>
</feature>
<proteinExistence type="predicted"/>
<dbReference type="OrthoDB" id="6064711at2"/>
<organism evidence="3 4">
    <name type="scientific">Actinomadura geliboluensis</name>
    <dbReference type="NCBI Taxonomy" id="882440"/>
    <lineage>
        <taxon>Bacteria</taxon>
        <taxon>Bacillati</taxon>
        <taxon>Actinomycetota</taxon>
        <taxon>Actinomycetes</taxon>
        <taxon>Streptosporangiales</taxon>
        <taxon>Thermomonosporaceae</taxon>
        <taxon>Actinomadura</taxon>
    </lineage>
</organism>
<dbReference type="InterPro" id="IPR041698">
    <property type="entry name" value="Methyltransf_25"/>
</dbReference>
<evidence type="ECO:0000313" key="4">
    <source>
        <dbReference type="Proteomes" id="UP000305238"/>
    </source>
</evidence>
<reference evidence="3 4" key="1">
    <citation type="submission" date="2019-05" db="EMBL/GenBank/DDBJ databases">
        <title>Draft genome sequence of Actinomadura geliboluensis A8036.</title>
        <authorList>
            <person name="Saricaoglu S."/>
            <person name="Isik K."/>
        </authorList>
    </citation>
    <scope>NUCLEOTIDE SEQUENCE [LARGE SCALE GENOMIC DNA]</scope>
    <source>
        <strain evidence="3 4">A8036</strain>
    </source>
</reference>
<protein>
    <submittedName>
        <fullName evidence="3">Class I SAM-dependent methyltransferase</fullName>
    </submittedName>
</protein>
<accession>A0A5S4HAI7</accession>
<evidence type="ECO:0000256" key="1">
    <source>
        <dbReference type="ARBA" id="ARBA00022679"/>
    </source>
</evidence>
<dbReference type="PANTHER" id="PTHR43861:SF3">
    <property type="entry name" value="PUTATIVE (AFU_ORTHOLOGUE AFUA_2G14390)-RELATED"/>
    <property type="match status" value="1"/>
</dbReference>
<keyword evidence="3" id="KW-0489">Methyltransferase</keyword>
<comment type="caution">
    <text evidence="3">The sequence shown here is derived from an EMBL/GenBank/DDBJ whole genome shotgun (WGS) entry which is preliminary data.</text>
</comment>
<name>A0A5S4HAI7_9ACTN</name>
<dbReference type="AlphaFoldDB" id="A0A5S4HAI7"/>
<keyword evidence="1 3" id="KW-0808">Transferase</keyword>
<dbReference type="PANTHER" id="PTHR43861">
    <property type="entry name" value="TRANS-ACONITATE 2-METHYLTRANSFERASE-RELATED"/>
    <property type="match status" value="1"/>
</dbReference>
<dbReference type="InterPro" id="IPR029063">
    <property type="entry name" value="SAM-dependent_MTases_sf"/>
</dbReference>
<dbReference type="Proteomes" id="UP000305238">
    <property type="component" value="Unassembled WGS sequence"/>
</dbReference>
<dbReference type="Gene3D" id="3.40.50.150">
    <property type="entry name" value="Vaccinia Virus protein VP39"/>
    <property type="match status" value="1"/>
</dbReference>
<evidence type="ECO:0000313" key="3">
    <source>
        <dbReference type="EMBL" id="TMR42233.1"/>
    </source>
</evidence>
<dbReference type="GO" id="GO:0032259">
    <property type="term" value="P:methylation"/>
    <property type="evidence" value="ECO:0007669"/>
    <property type="project" value="UniProtKB-KW"/>
</dbReference>
<evidence type="ECO:0000259" key="2">
    <source>
        <dbReference type="Pfam" id="PF13649"/>
    </source>
</evidence>